<feature type="region of interest" description="Disordered" evidence="6">
    <location>
        <begin position="1"/>
        <end position="21"/>
    </location>
</feature>
<keyword evidence="9" id="KW-1185">Reference proteome</keyword>
<keyword evidence="3 5" id="KW-0863">Zinc-finger</keyword>
<dbReference type="PROSITE" id="PS00028">
    <property type="entry name" value="ZINC_FINGER_C2H2_1"/>
    <property type="match status" value="1"/>
</dbReference>
<evidence type="ECO:0000256" key="2">
    <source>
        <dbReference type="ARBA" id="ARBA00022737"/>
    </source>
</evidence>
<dbReference type="Proteomes" id="UP001326199">
    <property type="component" value="Unassembled WGS sequence"/>
</dbReference>
<evidence type="ECO:0000256" key="5">
    <source>
        <dbReference type="PROSITE-ProRule" id="PRU00042"/>
    </source>
</evidence>
<dbReference type="InterPro" id="IPR013087">
    <property type="entry name" value="Znf_C2H2_type"/>
</dbReference>
<evidence type="ECO:0000256" key="1">
    <source>
        <dbReference type="ARBA" id="ARBA00022723"/>
    </source>
</evidence>
<dbReference type="PANTHER" id="PTHR24379">
    <property type="entry name" value="KRAB AND ZINC FINGER DOMAIN-CONTAINING"/>
    <property type="match status" value="1"/>
</dbReference>
<dbReference type="Gene3D" id="3.30.160.60">
    <property type="entry name" value="Classic Zinc Finger"/>
    <property type="match status" value="1"/>
</dbReference>
<accession>A0ABR0HBK1</accession>
<evidence type="ECO:0000256" key="3">
    <source>
        <dbReference type="ARBA" id="ARBA00022771"/>
    </source>
</evidence>
<evidence type="ECO:0000259" key="7">
    <source>
        <dbReference type="PROSITE" id="PS50157"/>
    </source>
</evidence>
<proteinExistence type="predicted"/>
<sequence length="555" mass="61655">MDFRPWNPAPDDPQPTTLTMASFPRNRHRGLSVGAGRNLERRSESCLSSLGNKDTACSGFKPVLQRSAYLDGPLSKGRGLEFERQPLWFSGLPRTHPTWWSTPAQICAPIMVGRHDPTPHLLLSSTESTQSWASRTPVQRTSHDFCYVKMKPRHEIATRQTRQEYHFWGLGGDNSSLRLLVEDPFCGSPHQRLDGGNELDTATSTGSVLFCSPPPINNAHQSQLQPTETKQFQPHQIASPAHGTSTVSWVFTMSTNAYSPQPHSPCVPSEEQGEWVWVPKTAMPSPQAGQLDYQFTTTPLFTPAFGDSSVSPSTLSADPWDSLMMTGQVDNTLFTSPSSSMINEFGTPFTGSPAEALLEDFGHVSRSDLCPEVVLPLQDFLTDDLLTPFMDATLFPAVDMNLNLNTFVPDVTTPFSHFGVALSPTSSVHESSPTFSYSPPIFDSPFPATTGASPDITSPSTPHIHSCSESNCSKTFDKVSDLKRHERKHRQPFRCELCGKGHLDKRALGRHLWAKHPEYAQQHNTRSERIRCTECDYEGRADNVARHSKRHAKKR</sequence>
<evidence type="ECO:0000313" key="8">
    <source>
        <dbReference type="EMBL" id="KAK4665461.1"/>
    </source>
</evidence>
<organism evidence="8 9">
    <name type="scientific">Podospora pseudopauciseta</name>
    <dbReference type="NCBI Taxonomy" id="2093780"/>
    <lineage>
        <taxon>Eukaryota</taxon>
        <taxon>Fungi</taxon>
        <taxon>Dikarya</taxon>
        <taxon>Ascomycota</taxon>
        <taxon>Pezizomycotina</taxon>
        <taxon>Sordariomycetes</taxon>
        <taxon>Sordariomycetidae</taxon>
        <taxon>Sordariales</taxon>
        <taxon>Podosporaceae</taxon>
        <taxon>Podospora</taxon>
    </lineage>
</organism>
<protein>
    <recommendedName>
        <fullName evidence="7">C2H2-type domain-containing protein</fullName>
    </recommendedName>
</protein>
<dbReference type="RefSeq" id="XP_062765427.1">
    <property type="nucleotide sequence ID" value="XM_062911829.1"/>
</dbReference>
<evidence type="ECO:0000256" key="6">
    <source>
        <dbReference type="SAM" id="MobiDB-lite"/>
    </source>
</evidence>
<feature type="domain" description="C2H2-type" evidence="7">
    <location>
        <begin position="465"/>
        <end position="489"/>
    </location>
</feature>
<keyword evidence="4" id="KW-0862">Zinc</keyword>
<dbReference type="GeneID" id="87932172"/>
<dbReference type="PANTHER" id="PTHR24379:SF121">
    <property type="entry name" value="C2H2-TYPE DOMAIN-CONTAINING PROTEIN"/>
    <property type="match status" value="1"/>
</dbReference>
<evidence type="ECO:0000256" key="4">
    <source>
        <dbReference type="ARBA" id="ARBA00022833"/>
    </source>
</evidence>
<keyword evidence="2" id="KW-0677">Repeat</keyword>
<dbReference type="SUPFAM" id="SSF57667">
    <property type="entry name" value="beta-beta-alpha zinc fingers"/>
    <property type="match status" value="1"/>
</dbReference>
<comment type="caution">
    <text evidence="8">The sequence shown here is derived from an EMBL/GenBank/DDBJ whole genome shotgun (WGS) entry which is preliminary data.</text>
</comment>
<dbReference type="SMART" id="SM00355">
    <property type="entry name" value="ZnF_C2H2"/>
    <property type="match status" value="3"/>
</dbReference>
<dbReference type="EMBL" id="JAFFHB010000005">
    <property type="protein sequence ID" value="KAK4665461.1"/>
    <property type="molecule type" value="Genomic_DNA"/>
</dbReference>
<keyword evidence="1" id="KW-0479">Metal-binding</keyword>
<evidence type="ECO:0000313" key="9">
    <source>
        <dbReference type="Proteomes" id="UP001326199"/>
    </source>
</evidence>
<gene>
    <name evidence="8" type="ORF">QC763_401960</name>
</gene>
<name>A0ABR0HBK1_9PEZI</name>
<dbReference type="PROSITE" id="PS50157">
    <property type="entry name" value="ZINC_FINGER_C2H2_2"/>
    <property type="match status" value="1"/>
</dbReference>
<reference evidence="8 9" key="1">
    <citation type="journal article" date="2023" name="bioRxiv">
        <title>High-quality genome assemblies of four members of thePodospora anserinaspecies complex.</title>
        <authorList>
            <person name="Ament-Velasquez S.L."/>
            <person name="Vogan A.A."/>
            <person name="Wallerman O."/>
            <person name="Hartmann F."/>
            <person name="Gautier V."/>
            <person name="Silar P."/>
            <person name="Giraud T."/>
            <person name="Johannesson H."/>
        </authorList>
    </citation>
    <scope>NUCLEOTIDE SEQUENCE [LARGE SCALE GENOMIC DNA]</scope>
    <source>
        <strain evidence="8 9">CBS 411.78</strain>
    </source>
</reference>
<dbReference type="InterPro" id="IPR036236">
    <property type="entry name" value="Znf_C2H2_sf"/>
</dbReference>